<dbReference type="Proteomes" id="UP000324222">
    <property type="component" value="Unassembled WGS sequence"/>
</dbReference>
<proteinExistence type="predicted"/>
<keyword evidence="2" id="KW-1185">Reference proteome</keyword>
<dbReference type="AlphaFoldDB" id="A0A5B7IBS8"/>
<organism evidence="1 2">
    <name type="scientific">Portunus trituberculatus</name>
    <name type="common">Swimming crab</name>
    <name type="synonym">Neptunus trituberculatus</name>
    <dbReference type="NCBI Taxonomy" id="210409"/>
    <lineage>
        <taxon>Eukaryota</taxon>
        <taxon>Metazoa</taxon>
        <taxon>Ecdysozoa</taxon>
        <taxon>Arthropoda</taxon>
        <taxon>Crustacea</taxon>
        <taxon>Multicrustacea</taxon>
        <taxon>Malacostraca</taxon>
        <taxon>Eumalacostraca</taxon>
        <taxon>Eucarida</taxon>
        <taxon>Decapoda</taxon>
        <taxon>Pleocyemata</taxon>
        <taxon>Brachyura</taxon>
        <taxon>Eubrachyura</taxon>
        <taxon>Portunoidea</taxon>
        <taxon>Portunidae</taxon>
        <taxon>Portuninae</taxon>
        <taxon>Portunus</taxon>
    </lineage>
</organism>
<comment type="caution">
    <text evidence="1">The sequence shown here is derived from an EMBL/GenBank/DDBJ whole genome shotgun (WGS) entry which is preliminary data.</text>
</comment>
<name>A0A5B7IBS8_PORTR</name>
<accession>A0A5B7IBS8</accession>
<reference evidence="1 2" key="1">
    <citation type="submission" date="2019-05" db="EMBL/GenBank/DDBJ databases">
        <title>Another draft genome of Portunus trituberculatus and its Hox gene families provides insights of decapod evolution.</title>
        <authorList>
            <person name="Jeong J.-H."/>
            <person name="Song I."/>
            <person name="Kim S."/>
            <person name="Choi T."/>
            <person name="Kim D."/>
            <person name="Ryu S."/>
            <person name="Kim W."/>
        </authorList>
    </citation>
    <scope>NUCLEOTIDE SEQUENCE [LARGE SCALE GENOMIC DNA]</scope>
    <source>
        <tissue evidence="1">Muscle</tissue>
    </source>
</reference>
<protein>
    <submittedName>
        <fullName evidence="1">Uncharacterized protein</fullName>
    </submittedName>
</protein>
<gene>
    <name evidence="1" type="ORF">E2C01_077590</name>
</gene>
<sequence length="63" mass="6766">MYIIVAVLSSDHVSRPFYTPPATYTSSRRYATASHISSSPGSATLLPSQSPCHPFNTIHSSLA</sequence>
<dbReference type="EMBL" id="VSRR010061046">
    <property type="protein sequence ID" value="MPC82901.1"/>
    <property type="molecule type" value="Genomic_DNA"/>
</dbReference>
<evidence type="ECO:0000313" key="2">
    <source>
        <dbReference type="Proteomes" id="UP000324222"/>
    </source>
</evidence>
<evidence type="ECO:0000313" key="1">
    <source>
        <dbReference type="EMBL" id="MPC82901.1"/>
    </source>
</evidence>